<evidence type="ECO:0000256" key="6">
    <source>
        <dbReference type="ARBA" id="ARBA00023034"/>
    </source>
</evidence>
<dbReference type="OrthoDB" id="47059at2759"/>
<keyword evidence="4" id="KW-0813">Transport</keyword>
<feature type="region of interest" description="Disordered" evidence="10">
    <location>
        <begin position="566"/>
        <end position="585"/>
    </location>
</feature>
<proteinExistence type="inferred from homology"/>
<reference evidence="12" key="1">
    <citation type="submission" date="2023-04" db="EMBL/GenBank/DDBJ databases">
        <title>Phytophthora lilii NBRC 32176.</title>
        <authorList>
            <person name="Ichikawa N."/>
            <person name="Sato H."/>
            <person name="Tonouchi N."/>
        </authorList>
    </citation>
    <scope>NUCLEOTIDE SEQUENCE</scope>
    <source>
        <strain evidence="12">NBRC 32176</strain>
    </source>
</reference>
<dbReference type="InterPro" id="IPR048680">
    <property type="entry name" value="COG4_N"/>
</dbReference>
<evidence type="ECO:0000313" key="13">
    <source>
        <dbReference type="Proteomes" id="UP001165083"/>
    </source>
</evidence>
<keyword evidence="6" id="KW-0333">Golgi apparatus</keyword>
<dbReference type="SMART" id="SM00762">
    <property type="entry name" value="Cog4"/>
    <property type="match status" value="1"/>
</dbReference>
<evidence type="ECO:0000256" key="8">
    <source>
        <dbReference type="ARBA" id="ARBA00031340"/>
    </source>
</evidence>
<evidence type="ECO:0000256" key="1">
    <source>
        <dbReference type="ARBA" id="ARBA00004395"/>
    </source>
</evidence>
<feature type="compositionally biased region" description="Polar residues" evidence="10">
    <location>
        <begin position="300"/>
        <end position="329"/>
    </location>
</feature>
<accession>A0A9W6WQ40</accession>
<name>A0A9W6WQ40_9STRA</name>
<evidence type="ECO:0000256" key="7">
    <source>
        <dbReference type="ARBA" id="ARBA00023136"/>
    </source>
</evidence>
<dbReference type="AlphaFoldDB" id="A0A9W6WQ40"/>
<dbReference type="Gene3D" id="1.20.58.1970">
    <property type="match status" value="1"/>
</dbReference>
<dbReference type="Pfam" id="PF20662">
    <property type="entry name" value="COG4_C"/>
    <property type="match status" value="1"/>
</dbReference>
<dbReference type="InterPro" id="IPR013167">
    <property type="entry name" value="COG4_M"/>
</dbReference>
<evidence type="ECO:0000256" key="3">
    <source>
        <dbReference type="ARBA" id="ARBA00020975"/>
    </source>
</evidence>
<dbReference type="PANTHER" id="PTHR24016:SF0">
    <property type="entry name" value="CONSERVED OLIGOMERIC GOLGI COMPLEX SUBUNIT 4"/>
    <property type="match status" value="1"/>
</dbReference>
<evidence type="ECO:0000259" key="11">
    <source>
        <dbReference type="SMART" id="SM00762"/>
    </source>
</evidence>
<dbReference type="InterPro" id="IPR048684">
    <property type="entry name" value="COG4_C"/>
</dbReference>
<evidence type="ECO:0000256" key="9">
    <source>
        <dbReference type="SAM" id="Coils"/>
    </source>
</evidence>
<keyword evidence="7" id="KW-0472">Membrane</keyword>
<dbReference type="PANTHER" id="PTHR24016">
    <property type="entry name" value="CONSERVED OLIGOMERIC GOLGI COMPLEX SUBUNIT 4"/>
    <property type="match status" value="1"/>
</dbReference>
<protein>
    <recommendedName>
        <fullName evidence="3">Conserved oligomeric Golgi complex subunit 4</fullName>
    </recommendedName>
    <alternativeName>
        <fullName evidence="8">Component of oligomeric Golgi complex 4</fullName>
    </alternativeName>
</protein>
<dbReference type="Gene3D" id="1.10.287.1060">
    <property type="entry name" value="ESAT-6-like"/>
    <property type="match status" value="1"/>
</dbReference>
<dbReference type="GO" id="GO:0015031">
    <property type="term" value="P:protein transport"/>
    <property type="evidence" value="ECO:0007669"/>
    <property type="project" value="UniProtKB-KW"/>
</dbReference>
<feature type="coiled-coil region" evidence="9">
    <location>
        <begin position="6"/>
        <end position="33"/>
    </location>
</feature>
<dbReference type="GO" id="GO:0000139">
    <property type="term" value="C:Golgi membrane"/>
    <property type="evidence" value="ECO:0007669"/>
    <property type="project" value="UniProtKB-SubCell"/>
</dbReference>
<feature type="region of interest" description="Disordered" evidence="10">
    <location>
        <begin position="297"/>
        <end position="336"/>
    </location>
</feature>
<keyword evidence="13" id="KW-1185">Reference proteome</keyword>
<gene>
    <name evidence="12" type="ORF">Plil01_000229200</name>
</gene>
<comment type="subcellular location">
    <subcellularLocation>
        <location evidence="1">Golgi apparatus membrane</location>
        <topology evidence="1">Peripheral membrane protein</topology>
    </subcellularLocation>
</comment>
<feature type="domain" description="COG4 transport protein middle alpha-helical bundle" evidence="11">
    <location>
        <begin position="157"/>
        <end position="520"/>
    </location>
</feature>
<comment type="caution">
    <text evidence="12">The sequence shown here is derived from an EMBL/GenBank/DDBJ whole genome shotgun (WGS) entry which is preliminary data.</text>
</comment>
<evidence type="ECO:0000256" key="5">
    <source>
        <dbReference type="ARBA" id="ARBA00022927"/>
    </source>
</evidence>
<evidence type="ECO:0000256" key="2">
    <source>
        <dbReference type="ARBA" id="ARBA00009215"/>
    </source>
</evidence>
<organism evidence="12 13">
    <name type="scientific">Phytophthora lilii</name>
    <dbReference type="NCBI Taxonomy" id="2077276"/>
    <lineage>
        <taxon>Eukaryota</taxon>
        <taxon>Sar</taxon>
        <taxon>Stramenopiles</taxon>
        <taxon>Oomycota</taxon>
        <taxon>Peronosporomycetes</taxon>
        <taxon>Peronosporales</taxon>
        <taxon>Peronosporaceae</taxon>
        <taxon>Phytophthora</taxon>
    </lineage>
</organism>
<dbReference type="Proteomes" id="UP001165083">
    <property type="component" value="Unassembled WGS sequence"/>
</dbReference>
<evidence type="ECO:0000313" key="12">
    <source>
        <dbReference type="EMBL" id="GMF11606.1"/>
    </source>
</evidence>
<comment type="similarity">
    <text evidence="2">Belongs to the COG4 family.</text>
</comment>
<dbReference type="Pfam" id="PF08318">
    <property type="entry name" value="COG4_m"/>
    <property type="match status" value="1"/>
</dbReference>
<evidence type="ECO:0000256" key="10">
    <source>
        <dbReference type="SAM" id="MobiDB-lite"/>
    </source>
</evidence>
<keyword evidence="5" id="KW-0653">Protein transport</keyword>
<evidence type="ECO:0000256" key="4">
    <source>
        <dbReference type="ARBA" id="ARBA00022448"/>
    </source>
</evidence>
<dbReference type="Pfam" id="PF20663">
    <property type="entry name" value="COG4_N"/>
    <property type="match status" value="1"/>
</dbReference>
<dbReference type="EMBL" id="BSXW01000081">
    <property type="protein sequence ID" value="GMF11606.1"/>
    <property type="molecule type" value="Genomic_DNA"/>
</dbReference>
<sequence length="856" mass="93424">MGAPRRRKQLEQHAALVAQLAEVKRQQQALREDALAFAQAPAAPEKAAAQRSLRALRQLTPEVTVLCAQTGAVVERVANANDVAQKMTRDVRRLDVIQSRLGVALEQSAQLLTLRNALAGIRRAMQQQRYPEAATFLQTLKNIEQQMPLDVADKLRVDTIENDLKGVIEGAFDDGLRSGDTRKVQTYAPLFKVVGKDYEEHGLVMLLKHVQKTLEESLKKDRDPRVGVFSTQELITHLAEVFNQVAQEAQQHAGLLSQCFERVHGLNRFVATLYTLGEQSSVAVLNAYMAQRKFHERITNGETPGSPTSTAPLSPSNRSGSNRGMQSAPGSPRDDGVAVMNEQLNEMALVIQHTQTYERFMRSRVVLEEEEDEEEYNEADVAEVGKGDQVAVHDDEKIPTLPPIQESELGKTVQELAGFYCFFENALLNQAARKAFQWEELHFSSGDGSTGDSDVSGVDGDDGLVCFPISSAIDEIFYVARNSGLRALATGHVDCAAGVLNMINTVLRDVVGDTMRSRIRHMTTSAKLDNAAAGDAASLLAASSAQLRDQMQQQFAKLSKTVGPVGGVNSGETAGQTPEQRKEHAPDVVLNSLEVTSGYIAQLKGEFEHELPEAFPEVPPHIMTCLNALEDASAELKQLLLASRKKLLKLLEPKISGYLNNLLLPSSSASSAASAFTASATALSSSGSSSSRRTGVQYELTEAMFTFNEANDPFAHAFVRGLRSLLAAFRGNLSRTNYRAIVQGVAICSSTQLESWFLSRATRVNQLGALQFDKDVRVISTFLAGEGGAGDEIREAFAALTQLAEVLNVDTPQDVLDVYGRRRRGVAWTLPAARVKEVLSRRVDFADAAINKLVLK</sequence>
<dbReference type="InterPro" id="IPR048682">
    <property type="entry name" value="COG4"/>
</dbReference>
<keyword evidence="9" id="KW-0175">Coiled coil</keyword>